<dbReference type="GO" id="GO:0016020">
    <property type="term" value="C:membrane"/>
    <property type="evidence" value="ECO:0007669"/>
    <property type="project" value="UniProtKB-SubCell"/>
</dbReference>
<dbReference type="GO" id="GO:0140359">
    <property type="term" value="F:ABC-type transporter activity"/>
    <property type="evidence" value="ECO:0007669"/>
    <property type="project" value="InterPro"/>
</dbReference>
<feature type="transmembrane region" description="Helical" evidence="5">
    <location>
        <begin position="252"/>
        <end position="279"/>
    </location>
</feature>
<dbReference type="Gene3D" id="3.40.1710.10">
    <property type="entry name" value="abc type-2 transporter like domain"/>
    <property type="match status" value="1"/>
</dbReference>
<reference evidence="7 8" key="1">
    <citation type="submission" date="2017-08" db="EMBL/GenBank/DDBJ databases">
        <title>Virgibacillus indicus sp. nov. and Virgibacillus profoundi sp. nov, two moderately halophilic bacteria isolated from marine sediment by using the Microfluidic Streak Plate.</title>
        <authorList>
            <person name="Xu B."/>
            <person name="Hu B."/>
            <person name="Wang J."/>
            <person name="Zhu Y."/>
            <person name="Huang L."/>
            <person name="Du W."/>
            <person name="Huang Y."/>
        </authorList>
    </citation>
    <scope>NUCLEOTIDE SEQUENCE [LARGE SCALE GENOMIC DNA]</scope>
    <source>
        <strain evidence="7 8">IO3-P2-C2</strain>
    </source>
</reference>
<name>A0A265NCK4_9BACI</name>
<dbReference type="OrthoDB" id="2417739at2"/>
<evidence type="ECO:0000256" key="2">
    <source>
        <dbReference type="ARBA" id="ARBA00022692"/>
    </source>
</evidence>
<evidence type="ECO:0000256" key="4">
    <source>
        <dbReference type="ARBA" id="ARBA00023136"/>
    </source>
</evidence>
<feature type="transmembrane region" description="Helical" evidence="5">
    <location>
        <begin position="285"/>
        <end position="306"/>
    </location>
</feature>
<gene>
    <name evidence="7" type="ORF">CIL03_01110</name>
</gene>
<keyword evidence="4 5" id="KW-0472">Membrane</keyword>
<evidence type="ECO:0000256" key="5">
    <source>
        <dbReference type="SAM" id="Phobius"/>
    </source>
</evidence>
<evidence type="ECO:0000256" key="1">
    <source>
        <dbReference type="ARBA" id="ARBA00004141"/>
    </source>
</evidence>
<feature type="transmembrane region" description="Helical" evidence="5">
    <location>
        <begin position="212"/>
        <end position="231"/>
    </location>
</feature>
<comment type="subcellular location">
    <subcellularLocation>
        <location evidence="1">Membrane</location>
        <topology evidence="1">Multi-pass membrane protein</topology>
    </subcellularLocation>
</comment>
<dbReference type="AlphaFoldDB" id="A0A265NCK4"/>
<dbReference type="Proteomes" id="UP000216498">
    <property type="component" value="Unassembled WGS sequence"/>
</dbReference>
<keyword evidence="8" id="KW-1185">Reference proteome</keyword>
<feature type="transmembrane region" description="Helical" evidence="5">
    <location>
        <begin position="313"/>
        <end position="335"/>
    </location>
</feature>
<dbReference type="Pfam" id="PF12698">
    <property type="entry name" value="ABC2_membrane_3"/>
    <property type="match status" value="1"/>
</dbReference>
<keyword evidence="3 5" id="KW-1133">Transmembrane helix</keyword>
<comment type="caution">
    <text evidence="7">The sequence shown here is derived from an EMBL/GenBank/DDBJ whole genome shotgun (WGS) entry which is preliminary data.</text>
</comment>
<evidence type="ECO:0000259" key="6">
    <source>
        <dbReference type="Pfam" id="PF12698"/>
    </source>
</evidence>
<evidence type="ECO:0000256" key="3">
    <source>
        <dbReference type="ARBA" id="ARBA00022989"/>
    </source>
</evidence>
<evidence type="ECO:0000313" key="8">
    <source>
        <dbReference type="Proteomes" id="UP000216498"/>
    </source>
</evidence>
<dbReference type="InterPro" id="IPR013525">
    <property type="entry name" value="ABC2_TM"/>
</dbReference>
<dbReference type="EMBL" id="NPMS01000001">
    <property type="protein sequence ID" value="OZU89770.1"/>
    <property type="molecule type" value="Genomic_DNA"/>
</dbReference>
<proteinExistence type="predicted"/>
<evidence type="ECO:0000313" key="7">
    <source>
        <dbReference type="EMBL" id="OZU89770.1"/>
    </source>
</evidence>
<protein>
    <recommendedName>
        <fullName evidence="6">ABC-2 type transporter transmembrane domain-containing protein</fullName>
    </recommendedName>
</protein>
<feature type="transmembrane region" description="Helical" evidence="5">
    <location>
        <begin position="355"/>
        <end position="376"/>
    </location>
</feature>
<sequence>MEGACSGMMNVLKTRLIHWRKQVFPLLFWLLLPIIAVILLIQAANAIQADSKVPVGLVVEENTQFAKDLAASIKQTPFIRVYETTEEDAKLKLEQHELDSAFVIKEGYEDNVRKGSRNRLVTSYKSDLSFAYTPVSEMIISYVQQDTGRSKAAHTVKALSDNYSPDQQWSWEEVVTKSKEVEAEESLLHTTFTFADSAKEDEENEITILNTWGLWAVFSILSTLLLFDWVIRENRKSLIPRFTFIRFSYKNYFVLNTLLYTILLFLFDLAAVISFNLFLNEPFAMNIWVLLTYRLMLNAGAFLLALCFNNIYLFYSASFALTLFFGILSGAVIPIEGLTQRFQWLEYVNPLDAFLSGRNSSLWLAVLLFIFALWYVRKEKSDASH</sequence>
<keyword evidence="2 5" id="KW-0812">Transmembrane</keyword>
<feature type="domain" description="ABC-2 type transporter transmembrane" evidence="6">
    <location>
        <begin position="28"/>
        <end position="352"/>
    </location>
</feature>
<organism evidence="7 8">
    <name type="scientific">Virgibacillus indicus</name>
    <dbReference type="NCBI Taxonomy" id="2024554"/>
    <lineage>
        <taxon>Bacteria</taxon>
        <taxon>Bacillati</taxon>
        <taxon>Bacillota</taxon>
        <taxon>Bacilli</taxon>
        <taxon>Bacillales</taxon>
        <taxon>Bacillaceae</taxon>
        <taxon>Virgibacillus</taxon>
    </lineage>
</organism>
<accession>A0A265NCK4</accession>